<evidence type="ECO:0000313" key="3">
    <source>
        <dbReference type="Proteomes" id="UP001236507"/>
    </source>
</evidence>
<reference evidence="2 3" key="1">
    <citation type="submission" date="2023-05" db="EMBL/GenBank/DDBJ databases">
        <title>Novel species of genus Flectobacillus isolated from stream in China.</title>
        <authorList>
            <person name="Lu H."/>
        </authorList>
    </citation>
    <scope>NUCLEOTIDE SEQUENCE [LARGE SCALE GENOMIC DNA]</scope>
    <source>
        <strain evidence="2 3">KCTC 42575</strain>
    </source>
</reference>
<dbReference type="EMBL" id="JASHIF010000002">
    <property type="protein sequence ID" value="MDI9858080.1"/>
    <property type="molecule type" value="Genomic_DNA"/>
</dbReference>
<dbReference type="Proteomes" id="UP001236507">
    <property type="component" value="Unassembled WGS sequence"/>
</dbReference>
<keyword evidence="1" id="KW-0472">Membrane</keyword>
<name>A0ABT6Y3E0_9BACT</name>
<keyword evidence="1" id="KW-0812">Transmembrane</keyword>
<keyword evidence="1" id="KW-1133">Transmembrane helix</keyword>
<evidence type="ECO:0000313" key="2">
    <source>
        <dbReference type="EMBL" id="MDI9858080.1"/>
    </source>
</evidence>
<evidence type="ECO:0000256" key="1">
    <source>
        <dbReference type="SAM" id="Phobius"/>
    </source>
</evidence>
<feature type="transmembrane region" description="Helical" evidence="1">
    <location>
        <begin position="21"/>
        <end position="43"/>
    </location>
</feature>
<proteinExistence type="predicted"/>
<keyword evidence="3" id="KW-1185">Reference proteome</keyword>
<organism evidence="2 3">
    <name type="scientific">Flectobacillus roseus</name>
    <dbReference type="NCBI Taxonomy" id="502259"/>
    <lineage>
        <taxon>Bacteria</taxon>
        <taxon>Pseudomonadati</taxon>
        <taxon>Bacteroidota</taxon>
        <taxon>Cytophagia</taxon>
        <taxon>Cytophagales</taxon>
        <taxon>Flectobacillaceae</taxon>
        <taxon>Flectobacillus</taxon>
    </lineage>
</organism>
<accession>A0ABT6Y3E0</accession>
<gene>
    <name evidence="2" type="ORF">QM524_02550</name>
</gene>
<protein>
    <submittedName>
        <fullName evidence="2">Uncharacterized protein</fullName>
    </submittedName>
</protein>
<dbReference type="RefSeq" id="WP_283343345.1">
    <property type="nucleotide sequence ID" value="NZ_JASHIF010000002.1"/>
</dbReference>
<comment type="caution">
    <text evidence="2">The sequence shown here is derived from an EMBL/GenBank/DDBJ whole genome shotgun (WGS) entry which is preliminary data.</text>
</comment>
<sequence>MKYLGINIDKITPLQARYARNAVLVAIVCIMAAQGLVIHLLAFSLSANEEFNQGVIHTESTIAKTQQTWKQELQLLLDYSTEKSNSEQKSSRPSTITIAFNLFVEKVGIDLPKPKYQCLSIENHFSYNNLYHHLHHQRIIHPPCFV</sequence>